<reference evidence="2" key="1">
    <citation type="submission" date="2019-04" db="EMBL/GenBank/DDBJ databases">
        <title>Genome assembly of Zosterops borbonicus 15179.</title>
        <authorList>
            <person name="Leroy T."/>
            <person name="Anselmetti Y."/>
            <person name="Tilak M.-K."/>
            <person name="Nabholz B."/>
        </authorList>
    </citation>
    <scope>NUCLEOTIDE SEQUENCE</scope>
    <source>
        <strain evidence="2">HGM_15179</strain>
        <tissue evidence="2">Muscle</tissue>
    </source>
</reference>
<sequence>MDANLSAAVRLLCCILSKRGERLKESEIEKLTLWARKKGKLNKPSLLFSAAEWKEVGNSLWEATITGGKDRKITRDLGVVWQKVTHTLQVVTAEKKAALAAIEALEGAEQANPENPSFPSQKPTRVAKFFGIGNRPIRCLSAPISPTPQDVLDQVTQAKDLSPRSSRQTENKPEVAWSPNSVGVETRRDSGGAEGGDGQSQVMQHRGRMRGGARGGDQGDMAAQAEQIQHQCARAQTDPEQKEHVIPQRAAACSDADPSPPPAGKTQAPQRLATTASMATTAAMAAPTETPAWSGSPDPTKYPLPPDPDLDSETANNQVAAFAACDKQRIILAQPEQH</sequence>
<feature type="region of interest" description="Disordered" evidence="1">
    <location>
        <begin position="158"/>
        <end position="317"/>
    </location>
</feature>
<protein>
    <submittedName>
        <fullName evidence="2">Uncharacterized protein</fullName>
    </submittedName>
</protein>
<comment type="caution">
    <text evidence="2">The sequence shown here is derived from an EMBL/GenBank/DDBJ whole genome shotgun (WGS) entry which is preliminary data.</text>
</comment>
<dbReference type="AlphaFoldDB" id="A0A8K1DBP0"/>
<dbReference type="EMBL" id="SWJQ01001410">
    <property type="protein sequence ID" value="TRZ08263.1"/>
    <property type="molecule type" value="Genomic_DNA"/>
</dbReference>
<name>A0A8K1DBP0_9PASS</name>
<proteinExistence type="predicted"/>
<evidence type="ECO:0000256" key="1">
    <source>
        <dbReference type="SAM" id="MobiDB-lite"/>
    </source>
</evidence>
<feature type="compositionally biased region" description="Low complexity" evidence="1">
    <location>
        <begin position="273"/>
        <end position="299"/>
    </location>
</feature>
<organism evidence="2 3">
    <name type="scientific">Zosterops borbonicus</name>
    <dbReference type="NCBI Taxonomy" id="364589"/>
    <lineage>
        <taxon>Eukaryota</taxon>
        <taxon>Metazoa</taxon>
        <taxon>Chordata</taxon>
        <taxon>Craniata</taxon>
        <taxon>Vertebrata</taxon>
        <taxon>Euteleostomi</taxon>
        <taxon>Archelosauria</taxon>
        <taxon>Archosauria</taxon>
        <taxon>Dinosauria</taxon>
        <taxon>Saurischia</taxon>
        <taxon>Theropoda</taxon>
        <taxon>Coelurosauria</taxon>
        <taxon>Aves</taxon>
        <taxon>Neognathae</taxon>
        <taxon>Neoaves</taxon>
        <taxon>Telluraves</taxon>
        <taxon>Australaves</taxon>
        <taxon>Passeriformes</taxon>
        <taxon>Sylvioidea</taxon>
        <taxon>Zosteropidae</taxon>
        <taxon>Zosterops</taxon>
    </lineage>
</organism>
<keyword evidence="3" id="KW-1185">Reference proteome</keyword>
<dbReference type="Proteomes" id="UP000796761">
    <property type="component" value="Unassembled WGS sequence"/>
</dbReference>
<evidence type="ECO:0000313" key="2">
    <source>
        <dbReference type="EMBL" id="TRZ08263.1"/>
    </source>
</evidence>
<feature type="compositionally biased region" description="Basic and acidic residues" evidence="1">
    <location>
        <begin position="237"/>
        <end position="246"/>
    </location>
</feature>
<accession>A0A8K1DBP0</accession>
<gene>
    <name evidence="2" type="ORF">HGM15179_018842</name>
</gene>
<evidence type="ECO:0000313" key="3">
    <source>
        <dbReference type="Proteomes" id="UP000796761"/>
    </source>
</evidence>
<dbReference type="OrthoDB" id="9352756at2759"/>